<reference evidence="2 3" key="1">
    <citation type="submission" date="2021-06" db="EMBL/GenBank/DDBJ databases">
        <authorList>
            <person name="Lee D.H."/>
        </authorList>
    </citation>
    <scope>NUCLEOTIDE SEQUENCE [LARGE SCALE GENOMIC DNA]</scope>
    <source>
        <strain evidence="2 3">MMS21-HV4-11</strain>
    </source>
</reference>
<dbReference type="EMBL" id="JAHOPB010000003">
    <property type="protein sequence ID" value="MBU8876792.1"/>
    <property type="molecule type" value="Genomic_DNA"/>
</dbReference>
<evidence type="ECO:0000259" key="1">
    <source>
        <dbReference type="Pfam" id="PF04355"/>
    </source>
</evidence>
<accession>A0ABS6IQA5</accession>
<dbReference type="Pfam" id="PF04355">
    <property type="entry name" value="BamE"/>
    <property type="match status" value="1"/>
</dbReference>
<gene>
    <name evidence="2" type="ORF">KQ910_23660</name>
</gene>
<evidence type="ECO:0000313" key="2">
    <source>
        <dbReference type="EMBL" id="MBU8876792.1"/>
    </source>
</evidence>
<dbReference type="RefSeq" id="WP_216965968.1">
    <property type="nucleotide sequence ID" value="NZ_JAHOPB010000003.1"/>
</dbReference>
<dbReference type="InterPro" id="IPR007450">
    <property type="entry name" value="BamE_dom"/>
</dbReference>
<name>A0ABS6IQA5_9HYPH</name>
<organism evidence="2 3">
    <name type="scientific">Reyranella humidisoli</name>
    <dbReference type="NCBI Taxonomy" id="2849149"/>
    <lineage>
        <taxon>Bacteria</taxon>
        <taxon>Pseudomonadati</taxon>
        <taxon>Pseudomonadota</taxon>
        <taxon>Alphaproteobacteria</taxon>
        <taxon>Hyphomicrobiales</taxon>
        <taxon>Reyranellaceae</taxon>
        <taxon>Reyranella</taxon>
    </lineage>
</organism>
<dbReference type="PROSITE" id="PS51257">
    <property type="entry name" value="PROKAR_LIPOPROTEIN"/>
    <property type="match status" value="1"/>
</dbReference>
<comment type="caution">
    <text evidence="2">The sequence shown here is derived from an EMBL/GenBank/DDBJ whole genome shotgun (WGS) entry which is preliminary data.</text>
</comment>
<evidence type="ECO:0000313" key="3">
    <source>
        <dbReference type="Proteomes" id="UP000727907"/>
    </source>
</evidence>
<keyword evidence="3" id="KW-1185">Reference proteome</keyword>
<proteinExistence type="predicted"/>
<protein>
    <submittedName>
        <fullName evidence="2">Outer membrane protein assembly factor BamE</fullName>
    </submittedName>
</protein>
<feature type="domain" description="Outer membrane protein assembly factor BamE" evidence="1">
    <location>
        <begin position="18"/>
        <end position="82"/>
    </location>
</feature>
<sequence length="99" mass="11059">MKYSACLLSIALLTGCVHGDNVERLQAGMDRDQVRTLLGPPDGSTHSPGKDCAYYTVLKDFWSRTPWSMSDRYYVCFTDGRVETYGRADQPASAQMTAR</sequence>
<dbReference type="Proteomes" id="UP000727907">
    <property type="component" value="Unassembled WGS sequence"/>
</dbReference>